<organism evidence="1 2">
    <name type="scientific">Sneathiella marina</name>
    <dbReference type="NCBI Taxonomy" id="2950108"/>
    <lineage>
        <taxon>Bacteria</taxon>
        <taxon>Pseudomonadati</taxon>
        <taxon>Pseudomonadota</taxon>
        <taxon>Alphaproteobacteria</taxon>
        <taxon>Sneathiellales</taxon>
        <taxon>Sneathiellaceae</taxon>
        <taxon>Sneathiella</taxon>
    </lineage>
</organism>
<keyword evidence="2" id="KW-1185">Reference proteome</keyword>
<accession>A0ABY4W6W7</accession>
<evidence type="ECO:0000313" key="1">
    <source>
        <dbReference type="EMBL" id="USG61480.1"/>
    </source>
</evidence>
<name>A0ABY4W6W7_9PROT</name>
<dbReference type="EMBL" id="CP098747">
    <property type="protein sequence ID" value="USG61480.1"/>
    <property type="molecule type" value="Genomic_DNA"/>
</dbReference>
<reference evidence="1" key="1">
    <citation type="submission" date="2022-06" db="EMBL/GenBank/DDBJ databases">
        <title>Sneathiella actinostolidae sp. nov., isolated from a sea anemonein the Western Pacific Ocean.</title>
        <authorList>
            <person name="Wei M.J."/>
        </authorList>
    </citation>
    <scope>NUCLEOTIDE SEQUENCE</scope>
    <source>
        <strain evidence="1">PHK-P5</strain>
    </source>
</reference>
<evidence type="ECO:0008006" key="3">
    <source>
        <dbReference type="Google" id="ProtNLM"/>
    </source>
</evidence>
<proteinExistence type="predicted"/>
<protein>
    <recommendedName>
        <fullName evidence="3">Helix-turn-helix domain-containing protein</fullName>
    </recommendedName>
</protein>
<gene>
    <name evidence="1" type="ORF">NBZ79_00630</name>
</gene>
<dbReference type="RefSeq" id="WP_251934532.1">
    <property type="nucleotide sequence ID" value="NZ_CP098747.1"/>
</dbReference>
<dbReference type="Proteomes" id="UP001056291">
    <property type="component" value="Chromosome"/>
</dbReference>
<evidence type="ECO:0000313" key="2">
    <source>
        <dbReference type="Proteomes" id="UP001056291"/>
    </source>
</evidence>
<sequence length="153" mass="17493">MARGGKTLNNGRNKHEQYVPLSYAMLASEAWLTLSPASCKVYVELRSKYHGGNNGELSLAYASARKRLRLGNSTITKAFKELEERGFIQITKFGHWHGRKAAEWQVTDRPYEGKQATNDWRRWKPGMDFRKTEVAPDTGHIHYLTVPSGERRA</sequence>